<dbReference type="PANTHER" id="PTHR22911">
    <property type="entry name" value="ACYL-MALONYL CONDENSING ENZYME-RELATED"/>
    <property type="match status" value="1"/>
</dbReference>
<feature type="transmembrane region" description="Helical" evidence="2">
    <location>
        <begin position="150"/>
        <end position="170"/>
    </location>
</feature>
<dbReference type="RefSeq" id="WP_213352892.1">
    <property type="nucleotide sequence ID" value="NZ_JAHBGB010000031.1"/>
</dbReference>
<gene>
    <name evidence="4" type="ORF">ACFSNC_09030</name>
</gene>
<evidence type="ECO:0000259" key="3">
    <source>
        <dbReference type="Pfam" id="PF00892"/>
    </source>
</evidence>
<organism evidence="4 5">
    <name type="scientific">Ancylobacter oerskovii</name>
    <dbReference type="NCBI Taxonomy" id="459519"/>
    <lineage>
        <taxon>Bacteria</taxon>
        <taxon>Pseudomonadati</taxon>
        <taxon>Pseudomonadota</taxon>
        <taxon>Alphaproteobacteria</taxon>
        <taxon>Hyphomicrobiales</taxon>
        <taxon>Xanthobacteraceae</taxon>
        <taxon>Ancylobacter</taxon>
    </lineage>
</organism>
<keyword evidence="2" id="KW-0472">Membrane</keyword>
<proteinExistence type="predicted"/>
<comment type="caution">
    <text evidence="4">The sequence shown here is derived from an EMBL/GenBank/DDBJ whole genome shotgun (WGS) entry which is preliminary data.</text>
</comment>
<feature type="transmembrane region" description="Helical" evidence="2">
    <location>
        <begin position="268"/>
        <end position="286"/>
    </location>
</feature>
<evidence type="ECO:0000256" key="2">
    <source>
        <dbReference type="SAM" id="Phobius"/>
    </source>
</evidence>
<evidence type="ECO:0000313" key="4">
    <source>
        <dbReference type="EMBL" id="MFD2140541.1"/>
    </source>
</evidence>
<keyword evidence="5" id="KW-1185">Reference proteome</keyword>
<name>A0ABW4YWK4_9HYPH</name>
<dbReference type="EMBL" id="JBHUHD010000001">
    <property type="protein sequence ID" value="MFD2140541.1"/>
    <property type="molecule type" value="Genomic_DNA"/>
</dbReference>
<dbReference type="InterPro" id="IPR037185">
    <property type="entry name" value="EmrE-like"/>
</dbReference>
<dbReference type="SUPFAM" id="SSF103481">
    <property type="entry name" value="Multidrug resistance efflux transporter EmrE"/>
    <property type="match status" value="2"/>
</dbReference>
<feature type="transmembrane region" description="Helical" evidence="2">
    <location>
        <begin position="103"/>
        <end position="121"/>
    </location>
</feature>
<sequence>MPRLSGRFAGAEGRTALLLVAMLLFALSDVAAKQLGGRIPAIQIAWARYAVASVILASICVLFGLRPGKAQARRSQLLRGLGMAGATLFQIAALHRLPLADATALYFVSPLLVTLLAALVLREAVRPAQWCAVLLGLAGVLVVVKPGDEGLSLFALLPLGSALCWAAAIVSSRPALRRDTVLTTLAWSAGLGLVVSSAGVVPVFATPTAGELLWLAGLGLCWAGAHALVACAYQGEAVAVARLAPLSYTYLVWTLGLGEFVLGERPGASTLFGVLLIVVAGIWSQASGRGGAPAGRPLPRAASEAVTRGKSAP</sequence>
<dbReference type="InterPro" id="IPR000620">
    <property type="entry name" value="EamA_dom"/>
</dbReference>
<dbReference type="PANTHER" id="PTHR22911:SF103">
    <property type="entry name" value="BLR2811 PROTEIN"/>
    <property type="match status" value="1"/>
</dbReference>
<protein>
    <submittedName>
        <fullName evidence="4">DMT family transporter</fullName>
    </submittedName>
</protein>
<evidence type="ECO:0000313" key="5">
    <source>
        <dbReference type="Proteomes" id="UP001597299"/>
    </source>
</evidence>
<dbReference type="Proteomes" id="UP001597299">
    <property type="component" value="Unassembled WGS sequence"/>
</dbReference>
<feature type="domain" description="EamA" evidence="3">
    <location>
        <begin position="17"/>
        <end position="144"/>
    </location>
</feature>
<keyword evidence="2" id="KW-1133">Transmembrane helix</keyword>
<feature type="domain" description="EamA" evidence="3">
    <location>
        <begin position="156"/>
        <end position="280"/>
    </location>
</feature>
<feature type="transmembrane region" description="Helical" evidence="2">
    <location>
        <begin position="245"/>
        <end position="262"/>
    </location>
</feature>
<reference evidence="5" key="1">
    <citation type="journal article" date="2019" name="Int. J. Syst. Evol. Microbiol.">
        <title>The Global Catalogue of Microorganisms (GCM) 10K type strain sequencing project: providing services to taxonomists for standard genome sequencing and annotation.</title>
        <authorList>
            <consortium name="The Broad Institute Genomics Platform"/>
            <consortium name="The Broad Institute Genome Sequencing Center for Infectious Disease"/>
            <person name="Wu L."/>
            <person name="Ma J."/>
        </authorList>
    </citation>
    <scope>NUCLEOTIDE SEQUENCE [LARGE SCALE GENOMIC DNA]</scope>
    <source>
        <strain evidence="5">CCM 7435</strain>
    </source>
</reference>
<feature type="transmembrane region" description="Helical" evidence="2">
    <location>
        <begin position="42"/>
        <end position="65"/>
    </location>
</feature>
<feature type="transmembrane region" description="Helical" evidence="2">
    <location>
        <begin position="128"/>
        <end position="144"/>
    </location>
</feature>
<accession>A0ABW4YWK4</accession>
<keyword evidence="2" id="KW-0812">Transmembrane</keyword>
<dbReference type="Pfam" id="PF00892">
    <property type="entry name" value="EamA"/>
    <property type="match status" value="2"/>
</dbReference>
<evidence type="ECO:0000256" key="1">
    <source>
        <dbReference type="SAM" id="MobiDB-lite"/>
    </source>
</evidence>
<feature type="transmembrane region" description="Helical" evidence="2">
    <location>
        <begin position="212"/>
        <end position="233"/>
    </location>
</feature>
<feature type="region of interest" description="Disordered" evidence="1">
    <location>
        <begin position="288"/>
        <end position="313"/>
    </location>
</feature>
<dbReference type="Gene3D" id="1.10.3730.20">
    <property type="match status" value="1"/>
</dbReference>
<feature type="transmembrane region" description="Helical" evidence="2">
    <location>
        <begin position="182"/>
        <end position="206"/>
    </location>
</feature>
<feature type="transmembrane region" description="Helical" evidence="2">
    <location>
        <begin position="77"/>
        <end position="97"/>
    </location>
</feature>